<accession>A0A430KRS4</accession>
<protein>
    <recommendedName>
        <fullName evidence="3">Transcriptional regulator</fullName>
    </recommendedName>
</protein>
<evidence type="ECO:0000313" key="1">
    <source>
        <dbReference type="EMBL" id="RTE66168.1"/>
    </source>
</evidence>
<evidence type="ECO:0008006" key="3">
    <source>
        <dbReference type="Google" id="ProtNLM"/>
    </source>
</evidence>
<gene>
    <name evidence="1" type="ORF">EH243_08600</name>
</gene>
<name>A0A430KRS4_9GAMM</name>
<dbReference type="EMBL" id="RQXW01000006">
    <property type="protein sequence ID" value="RTE66168.1"/>
    <property type="molecule type" value="Genomic_DNA"/>
</dbReference>
<reference evidence="1 2" key="1">
    <citation type="submission" date="2018-11" db="EMBL/GenBank/DDBJ databases">
        <title>The draft genome sequence of Amphritea opalescens ANRC-JH13T.</title>
        <authorList>
            <person name="Fang Z."/>
            <person name="Zhang Y."/>
            <person name="Han X."/>
        </authorList>
    </citation>
    <scope>NUCLEOTIDE SEQUENCE [LARGE SCALE GENOMIC DNA]</scope>
    <source>
        <strain evidence="1 2">ANRC-JH13</strain>
    </source>
</reference>
<dbReference type="OrthoDB" id="6228409at2"/>
<evidence type="ECO:0000313" key="2">
    <source>
        <dbReference type="Proteomes" id="UP000283087"/>
    </source>
</evidence>
<comment type="caution">
    <text evidence="1">The sequence shown here is derived from an EMBL/GenBank/DDBJ whole genome shotgun (WGS) entry which is preliminary data.</text>
</comment>
<organism evidence="1 2">
    <name type="scientific">Amphritea opalescens</name>
    <dbReference type="NCBI Taxonomy" id="2490544"/>
    <lineage>
        <taxon>Bacteria</taxon>
        <taxon>Pseudomonadati</taxon>
        <taxon>Pseudomonadota</taxon>
        <taxon>Gammaproteobacteria</taxon>
        <taxon>Oceanospirillales</taxon>
        <taxon>Oceanospirillaceae</taxon>
        <taxon>Amphritea</taxon>
    </lineage>
</organism>
<sequence>MQLEITTPIFKCLADEDAFFQRLSEVDGCQKVVARAAYISVTLGHADEKTLPTLENICDIWNVSYTVVSD</sequence>
<proteinExistence type="predicted"/>
<keyword evidence="2" id="KW-1185">Reference proteome</keyword>
<dbReference type="RefSeq" id="WP_126158241.1">
    <property type="nucleotide sequence ID" value="NZ_RQXW01000006.1"/>
</dbReference>
<dbReference type="AlphaFoldDB" id="A0A430KRS4"/>
<dbReference type="Proteomes" id="UP000283087">
    <property type="component" value="Unassembled WGS sequence"/>
</dbReference>